<feature type="compositionally biased region" description="Basic and acidic residues" evidence="8">
    <location>
        <begin position="757"/>
        <end position="776"/>
    </location>
</feature>
<keyword evidence="5 9" id="KW-1133">Transmembrane helix</keyword>
<evidence type="ECO:0000313" key="12">
    <source>
        <dbReference type="Proteomes" id="UP000708208"/>
    </source>
</evidence>
<proteinExistence type="predicted"/>
<feature type="transmembrane region" description="Helical" evidence="9">
    <location>
        <begin position="118"/>
        <end position="136"/>
    </location>
</feature>
<sequence>MVTTQVMTMANCIVGVSVLAMPFCFKQCGVVLASILLMLSGVMTRTICYFLLKASTITRRRTYELLAYHTFGQAGKLVVEISIIGFLFGTLIAFLVVMGDLGPEIMSDVFAIENNTSLRTIIMTALSLFVALPLGLLRNIDSLSGVSTVTMLFYLILVGKIFTEGMGPLWSGSFLTRIHYWRPAGVLQCIPIFSMALSCQTQIFGIYDSLPEPSLQKMNEVVKKAINMCTAFYISVGFFGYIAFCTQNFGGNILLSFRPTGSTQLIKLCFILSIAFSFPLVILPCRASLHSLIFKRVHLHHHVHDITTNYIPESRLKLLTVGIIGFTLFIGLMIPNIELVLGLVGSTTGSVICIIFPSVMFIRVTSKHTTERLLAQTVFFIGVVIMVVTTYVTLYAVEQAQVNDMSISDTNPITEAIRKVAANDRLTGKNELIKGIENIVPERSGDRDSFSKLDTKLNLPEKSEGNRELPMPGEVIFKKNASKMNIAEETKAKFQNLDKVKQDNNNQPVLNPPIKPNSMEVLSDKDNTLKEQNVVPKVQENSVVKDAAPPVKTLDTKSVNKVAEVSVVGNPISDVHQNLQVNNQIGQQNQAIISQKNFSSSKQPILLNAEKASSARSIVSTRKVPLKNVPEKLNQEDFLLQQLKEHEKEQKKLLEEQKEILAKLKQHQAEDELKEQLKEDKLDRKAPDDPPPPHISGEKLIAANEENLKPLKQEKVQENVLPAAESNDKKFEPQMNQAHSANEKSVNANHVQPIKDLQNRDDNPRDIESRKEKKTANDVPVVPAMSFNNKESQSRQVRPESENPKKRPEAEETKKNVVIQENKKSTPAEKVKPPVKADRDI</sequence>
<feature type="transmembrane region" description="Helical" evidence="9">
    <location>
        <begin position="77"/>
        <end position="98"/>
    </location>
</feature>
<feature type="transmembrane region" description="Helical" evidence="9">
    <location>
        <begin position="264"/>
        <end position="285"/>
    </location>
</feature>
<reference evidence="11" key="1">
    <citation type="submission" date="2021-06" db="EMBL/GenBank/DDBJ databases">
        <authorList>
            <person name="Hodson N. C."/>
            <person name="Mongue J. A."/>
            <person name="Jaron S. K."/>
        </authorList>
    </citation>
    <scope>NUCLEOTIDE SEQUENCE</scope>
</reference>
<evidence type="ECO:0000259" key="10">
    <source>
        <dbReference type="Pfam" id="PF01490"/>
    </source>
</evidence>
<dbReference type="GO" id="GO:0016020">
    <property type="term" value="C:membrane"/>
    <property type="evidence" value="ECO:0007669"/>
    <property type="project" value="UniProtKB-SubCell"/>
</dbReference>
<feature type="transmembrane region" description="Helical" evidence="9">
    <location>
        <begin position="373"/>
        <end position="397"/>
    </location>
</feature>
<feature type="compositionally biased region" description="Basic and acidic residues" evidence="8">
    <location>
        <begin position="797"/>
        <end position="841"/>
    </location>
</feature>
<evidence type="ECO:0000256" key="3">
    <source>
        <dbReference type="ARBA" id="ARBA00022692"/>
    </source>
</evidence>
<organism evidence="11 12">
    <name type="scientific">Allacma fusca</name>
    <dbReference type="NCBI Taxonomy" id="39272"/>
    <lineage>
        <taxon>Eukaryota</taxon>
        <taxon>Metazoa</taxon>
        <taxon>Ecdysozoa</taxon>
        <taxon>Arthropoda</taxon>
        <taxon>Hexapoda</taxon>
        <taxon>Collembola</taxon>
        <taxon>Symphypleona</taxon>
        <taxon>Sminthuridae</taxon>
        <taxon>Allacma</taxon>
    </lineage>
</organism>
<feature type="compositionally biased region" description="Polar residues" evidence="8">
    <location>
        <begin position="786"/>
        <end position="796"/>
    </location>
</feature>
<dbReference type="PANTHER" id="PTHR22950:SF646">
    <property type="entry name" value="SODIUM-COUPLED NEUTRAL AMINO ACID TRANSPORTER 10-RELATED"/>
    <property type="match status" value="1"/>
</dbReference>
<feature type="transmembrane region" description="Helical" evidence="9">
    <location>
        <begin position="31"/>
        <end position="52"/>
    </location>
</feature>
<evidence type="ECO:0000256" key="2">
    <source>
        <dbReference type="ARBA" id="ARBA00022448"/>
    </source>
</evidence>
<keyword evidence="7" id="KW-0175">Coiled coil</keyword>
<comment type="subcellular location">
    <subcellularLocation>
        <location evidence="1">Membrane</location>
        <topology evidence="1">Multi-pass membrane protein</topology>
    </subcellularLocation>
</comment>
<dbReference type="GO" id="GO:0015179">
    <property type="term" value="F:L-amino acid transmembrane transporter activity"/>
    <property type="evidence" value="ECO:0007669"/>
    <property type="project" value="TreeGrafter"/>
</dbReference>
<dbReference type="AlphaFoldDB" id="A0A8J2JEU6"/>
<feature type="domain" description="Amino acid transporter transmembrane" evidence="10">
    <location>
        <begin position="3"/>
        <end position="393"/>
    </location>
</feature>
<name>A0A8J2JEU6_9HEXA</name>
<comment type="caution">
    <text evidence="11">The sequence shown here is derived from an EMBL/GenBank/DDBJ whole genome shotgun (WGS) entry which is preliminary data.</text>
</comment>
<evidence type="ECO:0000256" key="8">
    <source>
        <dbReference type="SAM" id="MobiDB-lite"/>
    </source>
</evidence>
<keyword evidence="2" id="KW-0813">Transport</keyword>
<protein>
    <recommendedName>
        <fullName evidence="10">Amino acid transporter transmembrane domain-containing protein</fullName>
    </recommendedName>
</protein>
<evidence type="ECO:0000256" key="1">
    <source>
        <dbReference type="ARBA" id="ARBA00004141"/>
    </source>
</evidence>
<dbReference type="PANTHER" id="PTHR22950">
    <property type="entry name" value="AMINO ACID TRANSPORTER"/>
    <property type="match status" value="1"/>
</dbReference>
<evidence type="ECO:0000256" key="7">
    <source>
        <dbReference type="SAM" id="Coils"/>
    </source>
</evidence>
<feature type="region of interest" description="Disordered" evidence="8">
    <location>
        <begin position="677"/>
        <end position="841"/>
    </location>
</feature>
<evidence type="ECO:0000256" key="5">
    <source>
        <dbReference type="ARBA" id="ARBA00022989"/>
    </source>
</evidence>
<feature type="compositionally biased region" description="Basic and acidic residues" evidence="8">
    <location>
        <begin position="677"/>
        <end position="688"/>
    </location>
</feature>
<gene>
    <name evidence="11" type="ORF">AFUS01_LOCUS8447</name>
</gene>
<feature type="transmembrane region" description="Helical" evidence="9">
    <location>
        <begin position="340"/>
        <end position="361"/>
    </location>
</feature>
<dbReference type="InterPro" id="IPR013057">
    <property type="entry name" value="AA_transpt_TM"/>
</dbReference>
<evidence type="ECO:0000313" key="11">
    <source>
        <dbReference type="EMBL" id="CAG7719106.1"/>
    </source>
</evidence>
<feature type="transmembrane region" description="Helical" evidence="9">
    <location>
        <begin position="225"/>
        <end position="244"/>
    </location>
</feature>
<keyword evidence="3 9" id="KW-0812">Transmembrane</keyword>
<feature type="coiled-coil region" evidence="7">
    <location>
        <begin position="636"/>
        <end position="670"/>
    </location>
</feature>
<dbReference type="Pfam" id="PF01490">
    <property type="entry name" value="Aa_trans"/>
    <property type="match status" value="1"/>
</dbReference>
<evidence type="ECO:0000256" key="6">
    <source>
        <dbReference type="ARBA" id="ARBA00023136"/>
    </source>
</evidence>
<feature type="transmembrane region" description="Helical" evidence="9">
    <location>
        <begin position="183"/>
        <end position="204"/>
    </location>
</feature>
<feature type="transmembrane region" description="Helical" evidence="9">
    <location>
        <begin position="316"/>
        <end position="334"/>
    </location>
</feature>
<evidence type="ECO:0000256" key="4">
    <source>
        <dbReference type="ARBA" id="ARBA00022970"/>
    </source>
</evidence>
<feature type="compositionally biased region" description="Polar residues" evidence="8">
    <location>
        <begin position="734"/>
        <end position="750"/>
    </location>
</feature>
<keyword evidence="4" id="KW-0029">Amino-acid transport</keyword>
<dbReference type="Proteomes" id="UP000708208">
    <property type="component" value="Unassembled WGS sequence"/>
</dbReference>
<keyword evidence="6 9" id="KW-0472">Membrane</keyword>
<accession>A0A8J2JEU6</accession>
<feature type="compositionally biased region" description="Basic and acidic residues" evidence="8">
    <location>
        <begin position="706"/>
        <end position="717"/>
    </location>
</feature>
<evidence type="ECO:0000256" key="9">
    <source>
        <dbReference type="SAM" id="Phobius"/>
    </source>
</evidence>
<dbReference type="EMBL" id="CAJVCH010058765">
    <property type="protein sequence ID" value="CAG7719106.1"/>
    <property type="molecule type" value="Genomic_DNA"/>
</dbReference>
<keyword evidence="12" id="KW-1185">Reference proteome</keyword>
<feature type="transmembrane region" description="Helical" evidence="9">
    <location>
        <begin position="7"/>
        <end position="25"/>
    </location>
</feature>
<dbReference type="OrthoDB" id="513400at2759"/>
<feature type="transmembrane region" description="Helical" evidence="9">
    <location>
        <begin position="143"/>
        <end position="163"/>
    </location>
</feature>